<evidence type="ECO:0000313" key="2">
    <source>
        <dbReference type="Proteomes" id="UP000719766"/>
    </source>
</evidence>
<dbReference type="AlphaFoldDB" id="A0A9P7AG60"/>
<dbReference type="RefSeq" id="XP_041155847.1">
    <property type="nucleotide sequence ID" value="XM_041311817.1"/>
</dbReference>
<proteinExistence type="predicted"/>
<name>A0A9P7AG60_9AGAM</name>
<comment type="caution">
    <text evidence="1">The sequence shown here is derived from an EMBL/GenBank/DDBJ whole genome shotgun (WGS) entry which is preliminary data.</text>
</comment>
<reference evidence="1" key="1">
    <citation type="journal article" date="2020" name="New Phytol.">
        <title>Comparative genomics reveals dynamic genome evolution in host specialist ectomycorrhizal fungi.</title>
        <authorList>
            <person name="Lofgren L.A."/>
            <person name="Nguyen N.H."/>
            <person name="Vilgalys R."/>
            <person name="Ruytinx J."/>
            <person name="Liao H.L."/>
            <person name="Branco S."/>
            <person name="Kuo A."/>
            <person name="LaButti K."/>
            <person name="Lipzen A."/>
            <person name="Andreopoulos W."/>
            <person name="Pangilinan J."/>
            <person name="Riley R."/>
            <person name="Hundley H."/>
            <person name="Na H."/>
            <person name="Barry K."/>
            <person name="Grigoriev I.V."/>
            <person name="Stajich J.E."/>
            <person name="Kennedy P.G."/>
        </authorList>
    </citation>
    <scope>NUCLEOTIDE SEQUENCE</scope>
    <source>
        <strain evidence="1">S12</strain>
    </source>
</reference>
<protein>
    <submittedName>
        <fullName evidence="1">Uncharacterized protein</fullName>
    </submittedName>
</protein>
<dbReference type="OrthoDB" id="2609856at2759"/>
<dbReference type="GeneID" id="64605581"/>
<dbReference type="EMBL" id="JABBWE010000066">
    <property type="protein sequence ID" value="KAG1788656.1"/>
    <property type="molecule type" value="Genomic_DNA"/>
</dbReference>
<gene>
    <name evidence="1" type="ORF">HD556DRAFT_848096</name>
</gene>
<accession>A0A9P7AG60</accession>
<evidence type="ECO:0000313" key="1">
    <source>
        <dbReference type="EMBL" id="KAG1788656.1"/>
    </source>
</evidence>
<keyword evidence="2" id="KW-1185">Reference proteome</keyword>
<organism evidence="1 2">
    <name type="scientific">Suillus plorans</name>
    <dbReference type="NCBI Taxonomy" id="116603"/>
    <lineage>
        <taxon>Eukaryota</taxon>
        <taxon>Fungi</taxon>
        <taxon>Dikarya</taxon>
        <taxon>Basidiomycota</taxon>
        <taxon>Agaricomycotina</taxon>
        <taxon>Agaricomycetes</taxon>
        <taxon>Agaricomycetidae</taxon>
        <taxon>Boletales</taxon>
        <taxon>Suillineae</taxon>
        <taxon>Suillaceae</taxon>
        <taxon>Suillus</taxon>
    </lineage>
</organism>
<sequence length="325" mass="37213">MVRAERKYVDLIRQSTPGLFANWDPENPIKVGSYGRFDLDTSRFTVLGNIYDPEFQVLLDAVHGNFKMSDYPPELDPVEQDMIVTSTGARKHLFDPGPNAKKENFKKASFKMNFKFLSGKRSAVLIMHKPRLYHIPRNKVLDVLYRIPEFNGLFIVPSVYKCRAWSIYLSSKLEEIVSIALLPSKVGFDLEWWCSSDSDFLRQGTDKDGFASPLFSGKQKLPLIRRYMRGMPVPDPEPGDKLCVAPVAFDRLITLTDSQHSWIDGCPGWEPVDEDGYDDPIWEEVIFDFSLVSEILTWCYSRRIMSRMSRECGDASCVNLPRSGE</sequence>
<dbReference type="Proteomes" id="UP000719766">
    <property type="component" value="Unassembled WGS sequence"/>
</dbReference>